<evidence type="ECO:0000313" key="2">
    <source>
        <dbReference type="EMBL" id="MFC0633186.1"/>
    </source>
</evidence>
<evidence type="ECO:0000256" key="1">
    <source>
        <dbReference type="SAM" id="MobiDB-lite"/>
    </source>
</evidence>
<dbReference type="RefSeq" id="WP_376834803.1">
    <property type="nucleotide sequence ID" value="NZ_JBHLSW010000003.1"/>
</dbReference>
<accession>A0ABV6R0N8</accession>
<name>A0ABV6R0N8_9CAUL</name>
<dbReference type="EMBL" id="JBHLSW010000003">
    <property type="protein sequence ID" value="MFC0633186.1"/>
    <property type="molecule type" value="Genomic_DNA"/>
</dbReference>
<dbReference type="Proteomes" id="UP001589906">
    <property type="component" value="Unassembled WGS sequence"/>
</dbReference>
<sequence>MPLPISDAEPCAEPPPRPATSLARGEPGEDRALRLLRDAGYLAAQGAAGRAGISTLLAEIERRHPGEIARMAATLELRRLGLRA</sequence>
<feature type="region of interest" description="Disordered" evidence="1">
    <location>
        <begin position="1"/>
        <end position="27"/>
    </location>
</feature>
<comment type="caution">
    <text evidence="2">The sequence shown here is derived from an EMBL/GenBank/DDBJ whole genome shotgun (WGS) entry which is preliminary data.</text>
</comment>
<reference evidence="2 3" key="1">
    <citation type="submission" date="2024-09" db="EMBL/GenBank/DDBJ databases">
        <authorList>
            <person name="Sun Q."/>
            <person name="Mori K."/>
        </authorList>
    </citation>
    <scope>NUCLEOTIDE SEQUENCE [LARGE SCALE GENOMIC DNA]</scope>
    <source>
        <strain evidence="2 3">NCAIM B.02621</strain>
    </source>
</reference>
<keyword evidence="3" id="KW-1185">Reference proteome</keyword>
<gene>
    <name evidence="2" type="ORF">ACFFGE_04750</name>
</gene>
<proteinExistence type="predicted"/>
<organism evidence="2 3">
    <name type="scientific">Brevundimonas balnearis</name>
    <dbReference type="NCBI Taxonomy" id="1572858"/>
    <lineage>
        <taxon>Bacteria</taxon>
        <taxon>Pseudomonadati</taxon>
        <taxon>Pseudomonadota</taxon>
        <taxon>Alphaproteobacteria</taxon>
        <taxon>Caulobacterales</taxon>
        <taxon>Caulobacteraceae</taxon>
        <taxon>Brevundimonas</taxon>
    </lineage>
</organism>
<protein>
    <submittedName>
        <fullName evidence="2">Uncharacterized protein</fullName>
    </submittedName>
</protein>
<evidence type="ECO:0000313" key="3">
    <source>
        <dbReference type="Proteomes" id="UP001589906"/>
    </source>
</evidence>